<accession>A0A2M9YIC1</accession>
<dbReference type="Proteomes" id="UP000232149">
    <property type="component" value="Unassembled WGS sequence"/>
</dbReference>
<dbReference type="Proteomes" id="UP000232188">
    <property type="component" value="Unassembled WGS sequence"/>
</dbReference>
<dbReference type="AlphaFoldDB" id="A0A2M9YIC1"/>
<keyword evidence="3" id="KW-1185">Reference proteome</keyword>
<dbReference type="EMBL" id="NPDV01000032">
    <property type="protein sequence ID" value="PJZ51246.1"/>
    <property type="molecule type" value="Genomic_DNA"/>
</dbReference>
<gene>
    <name evidence="2" type="ORF">CH376_22130</name>
    <name evidence="1" type="ORF">CH380_21140</name>
</gene>
<reference evidence="3 4" key="1">
    <citation type="submission" date="2017-07" db="EMBL/GenBank/DDBJ databases">
        <title>Leptospira spp. isolated from tropical soils.</title>
        <authorList>
            <person name="Thibeaux R."/>
            <person name="Iraola G."/>
            <person name="Ferres I."/>
            <person name="Bierque E."/>
            <person name="Girault D."/>
            <person name="Soupe-Gilbert M.-E."/>
            <person name="Picardeau M."/>
            <person name="Goarant C."/>
        </authorList>
    </citation>
    <scope>NUCLEOTIDE SEQUENCE [LARGE SCALE GENOMIC DNA]</scope>
    <source>
        <strain evidence="1 4">FH2-B-C1</strain>
        <strain evidence="2 3">FH2-B-D1</strain>
    </source>
</reference>
<dbReference type="EMBL" id="NPDU01000101">
    <property type="protein sequence ID" value="PJZ59731.1"/>
    <property type="molecule type" value="Genomic_DNA"/>
</dbReference>
<protein>
    <recommendedName>
        <fullName evidence="5">ApeA N-terminal domain-containing protein</fullName>
    </recommendedName>
</protein>
<organism evidence="1 4">
    <name type="scientific">Leptospira adleri</name>
    <dbReference type="NCBI Taxonomy" id="2023186"/>
    <lineage>
        <taxon>Bacteria</taxon>
        <taxon>Pseudomonadati</taxon>
        <taxon>Spirochaetota</taxon>
        <taxon>Spirochaetia</taxon>
        <taxon>Leptospirales</taxon>
        <taxon>Leptospiraceae</taxon>
        <taxon>Leptospira</taxon>
    </lineage>
</organism>
<dbReference type="RefSeq" id="WP_100787755.1">
    <property type="nucleotide sequence ID" value="NZ_NPDU01000101.1"/>
</dbReference>
<name>A0A2M9YIC1_9LEPT</name>
<evidence type="ECO:0000313" key="3">
    <source>
        <dbReference type="Proteomes" id="UP000232149"/>
    </source>
</evidence>
<evidence type="ECO:0008006" key="5">
    <source>
        <dbReference type="Google" id="ProtNLM"/>
    </source>
</evidence>
<evidence type="ECO:0000313" key="2">
    <source>
        <dbReference type="EMBL" id="PJZ59731.1"/>
    </source>
</evidence>
<evidence type="ECO:0000313" key="4">
    <source>
        <dbReference type="Proteomes" id="UP000232188"/>
    </source>
</evidence>
<proteinExistence type="predicted"/>
<sequence length="443" mass="51347">MKLEEIIWNEIPSENFNIVRSNISLVGCKIFFSRDSDFQINFELSNSKQEDHLQIQLDFRNLQRPAYIVAQGRTPNIKIIANHIIPEAYSFKEGNYKITGKVISATYYIRPKKSFNEVYSDSYFLNNLNNFFYPRSLVYTTEEKVQFDIGNFSSEVFQFKVGSQNSSSILLLEVEGKKIVIGSVSEKITKSYFGTFIRTEKQYSLTKEEVQDLQDYLSFLGGATLVFVGNAKVATHFTKTVKHFRTTFVEGLSHHLRKSEYIPYPYDLSFSEYVHIEKILSAGFKKYREIKEIFDLSQIIFHISYARTASLELQIQPLATAYDLLKGKWFKSTLSKSKGKNLQDDTYLSILEKYIPKISEDLGADKPTTIPILNRIKKANEMSLSEKDVAFFKEMNLEFNEIEQFALRSRHQIVHGNQGSKDYQKILDANRAYHTLVNRILLH</sequence>
<comment type="caution">
    <text evidence="1">The sequence shown here is derived from an EMBL/GenBank/DDBJ whole genome shotgun (WGS) entry which is preliminary data.</text>
</comment>
<evidence type="ECO:0000313" key="1">
    <source>
        <dbReference type="EMBL" id="PJZ51246.1"/>
    </source>
</evidence>